<protein>
    <submittedName>
        <fullName evidence="1">Uncharacterized protein</fullName>
    </submittedName>
</protein>
<sequence length="259" mass="29608">MTDFIYPPVRVDVKVTGIGGAGSATYKGTVKWEIQDDTRVSHSWIIPDTYYHEHSPYRLLSPQHWAQARQEGNGTVCITYHDAVKRFWQDCRYVKTVILDGATNIALIRSKPSYDRFNAFCTAISDTDECRILDETELMSMPAAQLVSDDEELADDDISEASESIRERRPPDLPDVLFDELEHDDEFRNNANTNPARPIYSVVPEDEEVQQQTPQAQFLALHYKHAHLLPEKMQALARRGNQEGMENEGTNQLILHTYP</sequence>
<reference evidence="1" key="1">
    <citation type="submission" date="2020-06" db="EMBL/GenBank/DDBJ databases">
        <authorList>
            <consortium name="Plant Systems Biology data submission"/>
        </authorList>
    </citation>
    <scope>NUCLEOTIDE SEQUENCE</scope>
    <source>
        <strain evidence="1">D6</strain>
    </source>
</reference>
<comment type="caution">
    <text evidence="1">The sequence shown here is derived from an EMBL/GenBank/DDBJ whole genome shotgun (WGS) entry which is preliminary data.</text>
</comment>
<dbReference type="Proteomes" id="UP001153069">
    <property type="component" value="Unassembled WGS sequence"/>
</dbReference>
<dbReference type="EMBL" id="CAICTM010001345">
    <property type="protein sequence ID" value="CAB9522834.1"/>
    <property type="molecule type" value="Genomic_DNA"/>
</dbReference>
<dbReference type="OrthoDB" id="55721at2759"/>
<proteinExistence type="predicted"/>
<name>A0A9N8EMP3_9STRA</name>
<evidence type="ECO:0000313" key="2">
    <source>
        <dbReference type="Proteomes" id="UP001153069"/>
    </source>
</evidence>
<gene>
    <name evidence="1" type="ORF">SEMRO_1347_G264900.1</name>
</gene>
<accession>A0A9N8EMP3</accession>
<dbReference type="AlphaFoldDB" id="A0A9N8EMP3"/>
<keyword evidence="2" id="KW-1185">Reference proteome</keyword>
<evidence type="ECO:0000313" key="1">
    <source>
        <dbReference type="EMBL" id="CAB9522834.1"/>
    </source>
</evidence>
<organism evidence="1 2">
    <name type="scientific">Seminavis robusta</name>
    <dbReference type="NCBI Taxonomy" id="568900"/>
    <lineage>
        <taxon>Eukaryota</taxon>
        <taxon>Sar</taxon>
        <taxon>Stramenopiles</taxon>
        <taxon>Ochrophyta</taxon>
        <taxon>Bacillariophyta</taxon>
        <taxon>Bacillariophyceae</taxon>
        <taxon>Bacillariophycidae</taxon>
        <taxon>Naviculales</taxon>
        <taxon>Naviculaceae</taxon>
        <taxon>Seminavis</taxon>
    </lineage>
</organism>